<dbReference type="EMBL" id="GG666557">
    <property type="protein sequence ID" value="EEN55685.1"/>
    <property type="molecule type" value="Genomic_DNA"/>
</dbReference>
<dbReference type="SUPFAM" id="SSF53756">
    <property type="entry name" value="UDP-Glycosyltransferase/glycogen phosphorylase"/>
    <property type="match status" value="1"/>
</dbReference>
<evidence type="ECO:0000256" key="4">
    <source>
        <dbReference type="SAM" id="SignalP"/>
    </source>
</evidence>
<dbReference type="Pfam" id="PF00201">
    <property type="entry name" value="UDPGT"/>
    <property type="match status" value="1"/>
</dbReference>
<name>C3YVG2_BRAFL</name>
<evidence type="ECO:0000256" key="1">
    <source>
        <dbReference type="ARBA" id="ARBA00009995"/>
    </source>
</evidence>
<sequence>MGSALKLRRSAILLVFLGFLIRHKSNAENVLLVPRPIGDSHWITLAKLGRALVDEGHAVTVIVSEDLVGKRRTEWPDFNFEAFQDQGTQTELQALQDQAYFVAGELALFKFYASASEGFKQYCSLLLANSNLLARLRTSRYSVVISDPRSPCGAILSALLDFRVSHIAFMRTDQSFLDVKATGVPLPLSYVPFILTDFTDDMTFLQRLQNFVFYTIISVLARQRVSSDYNELVRRYIGEEETIQSVTSRTELWLYQTDNGLLDFPRPSMPNMVHVGGLNARAAVPLTKVS</sequence>
<feature type="chain" id="PRO_5002934068" evidence="4">
    <location>
        <begin position="28"/>
        <end position="290"/>
    </location>
</feature>
<gene>
    <name evidence="5" type="ORF">BRAFLDRAFT_70353</name>
</gene>
<dbReference type="eggNOG" id="KOG1192">
    <property type="taxonomic scope" value="Eukaryota"/>
</dbReference>
<dbReference type="GO" id="GO:0008194">
    <property type="term" value="F:UDP-glycosyltransferase activity"/>
    <property type="evidence" value="ECO:0007669"/>
    <property type="project" value="InterPro"/>
</dbReference>
<dbReference type="FunFam" id="3.40.50.2000:FF:000195">
    <property type="entry name" value="UDP-glucuronosyltransferase"/>
    <property type="match status" value="1"/>
</dbReference>
<evidence type="ECO:0000313" key="5">
    <source>
        <dbReference type="EMBL" id="EEN55685.1"/>
    </source>
</evidence>
<dbReference type="InParanoid" id="C3YVG2"/>
<dbReference type="InterPro" id="IPR050271">
    <property type="entry name" value="UDP-glycosyltransferase"/>
</dbReference>
<proteinExistence type="inferred from homology"/>
<organism>
    <name type="scientific">Branchiostoma floridae</name>
    <name type="common">Florida lancelet</name>
    <name type="synonym">Amphioxus</name>
    <dbReference type="NCBI Taxonomy" id="7739"/>
    <lineage>
        <taxon>Eukaryota</taxon>
        <taxon>Metazoa</taxon>
        <taxon>Chordata</taxon>
        <taxon>Cephalochordata</taxon>
        <taxon>Leptocardii</taxon>
        <taxon>Amphioxiformes</taxon>
        <taxon>Branchiostomatidae</taxon>
        <taxon>Branchiostoma</taxon>
    </lineage>
</organism>
<evidence type="ECO:0000256" key="2">
    <source>
        <dbReference type="ARBA" id="ARBA00022676"/>
    </source>
</evidence>
<dbReference type="InterPro" id="IPR002213">
    <property type="entry name" value="UDP_glucos_trans"/>
</dbReference>
<dbReference type="PANTHER" id="PTHR48043">
    <property type="entry name" value="EG:EG0003.4 PROTEIN-RELATED"/>
    <property type="match status" value="1"/>
</dbReference>
<reference evidence="5" key="1">
    <citation type="journal article" date="2008" name="Nature">
        <title>The amphioxus genome and the evolution of the chordate karyotype.</title>
        <authorList>
            <consortium name="US DOE Joint Genome Institute (JGI-PGF)"/>
            <person name="Putnam N.H."/>
            <person name="Butts T."/>
            <person name="Ferrier D.E.K."/>
            <person name="Furlong R.F."/>
            <person name="Hellsten U."/>
            <person name="Kawashima T."/>
            <person name="Robinson-Rechavi M."/>
            <person name="Shoguchi E."/>
            <person name="Terry A."/>
            <person name="Yu J.-K."/>
            <person name="Benito-Gutierrez E.L."/>
            <person name="Dubchak I."/>
            <person name="Garcia-Fernandez J."/>
            <person name="Gibson-Brown J.J."/>
            <person name="Grigoriev I.V."/>
            <person name="Horton A.C."/>
            <person name="de Jong P.J."/>
            <person name="Jurka J."/>
            <person name="Kapitonov V.V."/>
            <person name="Kohara Y."/>
            <person name="Kuroki Y."/>
            <person name="Lindquist E."/>
            <person name="Lucas S."/>
            <person name="Osoegawa K."/>
            <person name="Pennacchio L.A."/>
            <person name="Salamov A.A."/>
            <person name="Satou Y."/>
            <person name="Sauka-Spengler T."/>
            <person name="Schmutz J."/>
            <person name="Shin-I T."/>
            <person name="Toyoda A."/>
            <person name="Bronner-Fraser M."/>
            <person name="Fujiyama A."/>
            <person name="Holland L.Z."/>
            <person name="Holland P.W.H."/>
            <person name="Satoh N."/>
            <person name="Rokhsar D.S."/>
        </authorList>
    </citation>
    <scope>NUCLEOTIDE SEQUENCE [LARGE SCALE GENOMIC DNA]</scope>
    <source>
        <strain evidence="5">S238N-H82</strain>
        <tissue evidence="5">Testes</tissue>
    </source>
</reference>
<evidence type="ECO:0000256" key="3">
    <source>
        <dbReference type="ARBA" id="ARBA00022679"/>
    </source>
</evidence>
<keyword evidence="4" id="KW-0732">Signal</keyword>
<keyword evidence="2" id="KW-0328">Glycosyltransferase</keyword>
<feature type="signal peptide" evidence="4">
    <location>
        <begin position="1"/>
        <end position="27"/>
    </location>
</feature>
<dbReference type="PANTHER" id="PTHR48043:SF145">
    <property type="entry name" value="FI06409P-RELATED"/>
    <property type="match status" value="1"/>
</dbReference>
<accession>C3YVG2</accession>
<keyword evidence="3" id="KW-0808">Transferase</keyword>
<dbReference type="AlphaFoldDB" id="C3YVG2"/>
<comment type="similarity">
    <text evidence="1">Belongs to the UDP-glycosyltransferase family.</text>
</comment>
<dbReference type="Gene3D" id="3.40.50.2000">
    <property type="entry name" value="Glycogen Phosphorylase B"/>
    <property type="match status" value="1"/>
</dbReference>
<protein>
    <submittedName>
        <fullName evidence="5">Uncharacterized protein</fullName>
    </submittedName>
</protein>